<proteinExistence type="predicted"/>
<evidence type="ECO:0000313" key="3">
    <source>
        <dbReference type="Proteomes" id="UP001303473"/>
    </source>
</evidence>
<dbReference type="PROSITE" id="PS50088">
    <property type="entry name" value="ANK_REPEAT"/>
    <property type="match status" value="2"/>
</dbReference>
<dbReference type="AlphaFoldDB" id="A0AAN6RZ94"/>
<evidence type="ECO:0000256" key="1">
    <source>
        <dbReference type="PROSITE-ProRule" id="PRU00023"/>
    </source>
</evidence>
<comment type="caution">
    <text evidence="2">The sequence shown here is derived from an EMBL/GenBank/DDBJ whole genome shotgun (WGS) entry which is preliminary data.</text>
</comment>
<dbReference type="SUPFAM" id="SSF48403">
    <property type="entry name" value="Ankyrin repeat"/>
    <property type="match status" value="1"/>
</dbReference>
<dbReference type="Gene3D" id="1.25.40.20">
    <property type="entry name" value="Ankyrin repeat-containing domain"/>
    <property type="match status" value="1"/>
</dbReference>
<dbReference type="Proteomes" id="UP001303473">
    <property type="component" value="Unassembled WGS sequence"/>
</dbReference>
<dbReference type="PRINTS" id="PR01415">
    <property type="entry name" value="ANKYRIN"/>
</dbReference>
<keyword evidence="3" id="KW-1185">Reference proteome</keyword>
<dbReference type="PROSITE" id="PS50297">
    <property type="entry name" value="ANK_REP_REGION"/>
    <property type="match status" value="1"/>
</dbReference>
<protein>
    <submittedName>
        <fullName evidence="2">Ankyrin repeat-containing domain protein</fullName>
    </submittedName>
</protein>
<accession>A0AAN6RZ94</accession>
<dbReference type="InterPro" id="IPR002110">
    <property type="entry name" value="Ankyrin_rpt"/>
</dbReference>
<reference evidence="3" key="1">
    <citation type="journal article" date="2023" name="Mol. Phylogenet. Evol.">
        <title>Genome-scale phylogeny and comparative genomics of the fungal order Sordariales.</title>
        <authorList>
            <person name="Hensen N."/>
            <person name="Bonometti L."/>
            <person name="Westerberg I."/>
            <person name="Brannstrom I.O."/>
            <person name="Guillou S."/>
            <person name="Cros-Aarteil S."/>
            <person name="Calhoun S."/>
            <person name="Haridas S."/>
            <person name="Kuo A."/>
            <person name="Mondo S."/>
            <person name="Pangilinan J."/>
            <person name="Riley R."/>
            <person name="LaButti K."/>
            <person name="Andreopoulos B."/>
            <person name="Lipzen A."/>
            <person name="Chen C."/>
            <person name="Yan M."/>
            <person name="Daum C."/>
            <person name="Ng V."/>
            <person name="Clum A."/>
            <person name="Steindorff A."/>
            <person name="Ohm R.A."/>
            <person name="Martin F."/>
            <person name="Silar P."/>
            <person name="Natvig D.O."/>
            <person name="Lalanne C."/>
            <person name="Gautier V."/>
            <person name="Ament-Velasquez S.L."/>
            <person name="Kruys A."/>
            <person name="Hutchinson M.I."/>
            <person name="Powell A.J."/>
            <person name="Barry K."/>
            <person name="Miller A.N."/>
            <person name="Grigoriev I.V."/>
            <person name="Debuchy R."/>
            <person name="Gladieux P."/>
            <person name="Hiltunen Thoren M."/>
            <person name="Johannesson H."/>
        </authorList>
    </citation>
    <scope>NUCLEOTIDE SEQUENCE [LARGE SCALE GENOMIC DNA]</scope>
    <source>
        <strain evidence="3">CBS 340.73</strain>
    </source>
</reference>
<dbReference type="EMBL" id="MU853968">
    <property type="protein sequence ID" value="KAK3934685.1"/>
    <property type="molecule type" value="Genomic_DNA"/>
</dbReference>
<dbReference type="SMART" id="SM00248">
    <property type="entry name" value="ANK"/>
    <property type="match status" value="2"/>
</dbReference>
<dbReference type="PANTHER" id="PTHR46224">
    <property type="entry name" value="ANKYRIN REPEAT FAMILY PROTEIN"/>
    <property type="match status" value="1"/>
</dbReference>
<organism evidence="2 3">
    <name type="scientific">Diplogelasinospora grovesii</name>
    <dbReference type="NCBI Taxonomy" id="303347"/>
    <lineage>
        <taxon>Eukaryota</taxon>
        <taxon>Fungi</taxon>
        <taxon>Dikarya</taxon>
        <taxon>Ascomycota</taxon>
        <taxon>Pezizomycotina</taxon>
        <taxon>Sordariomycetes</taxon>
        <taxon>Sordariomycetidae</taxon>
        <taxon>Sordariales</taxon>
        <taxon>Diplogelasinosporaceae</taxon>
        <taxon>Diplogelasinospora</taxon>
    </lineage>
</organism>
<gene>
    <name evidence="2" type="ORF">QBC46DRAFT_273318</name>
</gene>
<evidence type="ECO:0000313" key="2">
    <source>
        <dbReference type="EMBL" id="KAK3934685.1"/>
    </source>
</evidence>
<feature type="repeat" description="ANK" evidence="1">
    <location>
        <begin position="61"/>
        <end position="93"/>
    </location>
</feature>
<dbReference type="PANTHER" id="PTHR46224:SF64">
    <property type="entry name" value="IQ MOTIF AND ANKYRIN REPEAT DOMAIN-CONTAINING PROTEIN 1"/>
    <property type="match status" value="1"/>
</dbReference>
<sequence>MCRFSLYHLLRDWWDREDLDLSQTNDNHQTLLELAAHSGSREICEVLLRRGMQVDILSSSSYGSPLAAAASRGHEEIVKLLIDNGADPNLLSPYK</sequence>
<dbReference type="InterPro" id="IPR036770">
    <property type="entry name" value="Ankyrin_rpt-contain_sf"/>
</dbReference>
<name>A0AAN6RZ94_9PEZI</name>
<keyword evidence="1" id="KW-0040">ANK repeat</keyword>
<dbReference type="Pfam" id="PF12796">
    <property type="entry name" value="Ank_2"/>
    <property type="match status" value="1"/>
</dbReference>
<feature type="repeat" description="ANK" evidence="1">
    <location>
        <begin position="27"/>
        <end position="59"/>
    </location>
</feature>
<dbReference type="InterPro" id="IPR051616">
    <property type="entry name" value="Cul2-RING_E3_ligase_SR"/>
</dbReference>